<dbReference type="Proteomes" id="UP000618952">
    <property type="component" value="Unassembled WGS sequence"/>
</dbReference>
<evidence type="ECO:0000313" key="3">
    <source>
        <dbReference type="Proteomes" id="UP000618952"/>
    </source>
</evidence>
<evidence type="ECO:0000313" key="2">
    <source>
        <dbReference type="EMBL" id="MBC8769843.1"/>
    </source>
</evidence>
<comment type="caution">
    <text evidence="2">The sequence shown here is derived from an EMBL/GenBank/DDBJ whole genome shotgun (WGS) entry which is preliminary data.</text>
</comment>
<feature type="transmembrane region" description="Helical" evidence="1">
    <location>
        <begin position="16"/>
        <end position="37"/>
    </location>
</feature>
<dbReference type="Pfam" id="PF10011">
    <property type="entry name" value="DUF2254"/>
    <property type="match status" value="1"/>
</dbReference>
<sequence length="415" mass="45710">MNNKIIYFTNRLKEKLWFRPFIFCIFSIIAALLAQFADNTFLKELVPKISDDSLVGLLNTISASMLVIAIFAVASMVSAFSAASSNATPRSFKLVVTDDVSQNALSIFIGAFIFSIVATVALKNGFYGEAGIFILFVLTILLFGVVIITFLRWVDRISRLGRLSNTIQQVEKAALNSLSKNISNPLMGGTPQESSILYNGEACYSNSTGYVHTINIEILQKLAEKEQMHIDLSCVPGSFISFNTPVAFSNTTSGYIKEQIAEAIVIANERSFDDDPRFGIITLSEIASRALSPGINDPGTAIHIIGSMNRLFCAYNKMPSDGPIIKYDRVSVPALKISDLFTDAFRPIARDGAGNVEVMTRLQKCLAIIAAIDHPEFKKEARHQSIQAFKRSEIAMGFQPDIEELRKITLFLSDS</sequence>
<organism evidence="2 3">
    <name type="scientific">Arenibacter arenosicollis</name>
    <dbReference type="NCBI Taxonomy" id="2762274"/>
    <lineage>
        <taxon>Bacteria</taxon>
        <taxon>Pseudomonadati</taxon>
        <taxon>Bacteroidota</taxon>
        <taxon>Flavobacteriia</taxon>
        <taxon>Flavobacteriales</taxon>
        <taxon>Flavobacteriaceae</taxon>
        <taxon>Arenibacter</taxon>
    </lineage>
</organism>
<feature type="transmembrane region" description="Helical" evidence="1">
    <location>
        <begin position="57"/>
        <end position="83"/>
    </location>
</feature>
<protein>
    <submittedName>
        <fullName evidence="2">DUF2254 domain-containing protein</fullName>
    </submittedName>
</protein>
<dbReference type="EMBL" id="JACLHY010000023">
    <property type="protein sequence ID" value="MBC8769843.1"/>
    <property type="molecule type" value="Genomic_DNA"/>
</dbReference>
<evidence type="ECO:0000256" key="1">
    <source>
        <dbReference type="SAM" id="Phobius"/>
    </source>
</evidence>
<gene>
    <name evidence="2" type="ORF">H4O18_17725</name>
</gene>
<accession>A0ABR7QRM8</accession>
<feature type="transmembrane region" description="Helical" evidence="1">
    <location>
        <begin position="104"/>
        <end position="126"/>
    </location>
</feature>
<keyword evidence="1" id="KW-0812">Transmembrane</keyword>
<keyword evidence="1" id="KW-1133">Transmembrane helix</keyword>
<dbReference type="InterPro" id="IPR018723">
    <property type="entry name" value="DUF2254_membrane"/>
</dbReference>
<keyword evidence="1" id="KW-0472">Membrane</keyword>
<feature type="transmembrane region" description="Helical" evidence="1">
    <location>
        <begin position="132"/>
        <end position="154"/>
    </location>
</feature>
<keyword evidence="3" id="KW-1185">Reference proteome</keyword>
<dbReference type="RefSeq" id="WP_187587087.1">
    <property type="nucleotide sequence ID" value="NZ_JACLHY010000023.1"/>
</dbReference>
<reference evidence="2 3" key="1">
    <citation type="submission" date="2020-08" db="EMBL/GenBank/DDBJ databases">
        <title>Arenibacter gaetbuli sp. nov., isolated from a sand dune.</title>
        <authorList>
            <person name="Park S."/>
            <person name="Yoon J.-H."/>
        </authorList>
    </citation>
    <scope>NUCLEOTIDE SEQUENCE [LARGE SCALE GENOMIC DNA]</scope>
    <source>
        <strain evidence="2 3">BSSL-BM3</strain>
    </source>
</reference>
<proteinExistence type="predicted"/>
<name>A0ABR7QRM8_9FLAO</name>